<proteinExistence type="predicted"/>
<keyword evidence="1" id="KW-0456">Lyase</keyword>
<name>A0ACB5SLF8_9PEZI</name>
<dbReference type="Proteomes" id="UP001165186">
    <property type="component" value="Unassembled WGS sequence"/>
</dbReference>
<organism evidence="1 2">
    <name type="scientific">Neofusicoccum parvum</name>
    <dbReference type="NCBI Taxonomy" id="310453"/>
    <lineage>
        <taxon>Eukaryota</taxon>
        <taxon>Fungi</taxon>
        <taxon>Dikarya</taxon>
        <taxon>Ascomycota</taxon>
        <taxon>Pezizomycotina</taxon>
        <taxon>Dothideomycetes</taxon>
        <taxon>Dothideomycetes incertae sedis</taxon>
        <taxon>Botryosphaeriales</taxon>
        <taxon>Botryosphaeriaceae</taxon>
        <taxon>Neofusicoccum</taxon>
    </lineage>
</organism>
<accession>A0ACB5SLF8</accession>
<protein>
    <submittedName>
        <fullName evidence="1">Isocitrate lyase/phosphorylmutase</fullName>
    </submittedName>
</protein>
<dbReference type="EMBL" id="BSXG01000131">
    <property type="protein sequence ID" value="GME47346.1"/>
    <property type="molecule type" value="Genomic_DNA"/>
</dbReference>
<sequence>MSPSILKSFSSDQTLRDQFASELTHPGPFKRVKVFHDSPPSSDADSVGTAAGASSCASGDDPETLPRQDLRLDADRALGPDDHHSGLMIADQRPPPANSEASPPPTPDLVADEEFRFLPGSTKLRRLLERSDRIIVCPGVFDGFSARVAMSVGFEGLYMTGAGTTASRLGMPDLAVAQLHDMREQAEMICNLDPFGPPVIADMDAGYGGPIVIARAVQQYARAGVAGFHIEDQILSKRCGHLAGKEVVPAAEFLTRVRAAVNARAAARSDMVVIARTDALQTRGYDECVARLRAARDLGADVGILEGFETKEQAARAVRDLAPWPLLLNAIENGASPLISVQEAQEMGFRIMIFSLAALATAYVGMKAMFEKLKEEGVTGVPKHVTPKKLFEVVGLDHAREVDEAAGGAAFSKV</sequence>
<reference evidence="1" key="1">
    <citation type="submission" date="2024-09" db="EMBL/GenBank/DDBJ databases">
        <title>Draft Genome Sequences of Neofusicoccum parvum.</title>
        <authorList>
            <person name="Ashida A."/>
            <person name="Camagna M."/>
            <person name="Tanaka A."/>
            <person name="Takemoto D."/>
        </authorList>
    </citation>
    <scope>NUCLEOTIDE SEQUENCE</scope>
    <source>
        <strain evidence="1">PPO83</strain>
    </source>
</reference>
<evidence type="ECO:0000313" key="2">
    <source>
        <dbReference type="Proteomes" id="UP001165186"/>
    </source>
</evidence>
<comment type="caution">
    <text evidence="1">The sequence shown here is derived from an EMBL/GenBank/DDBJ whole genome shotgun (WGS) entry which is preliminary data.</text>
</comment>
<gene>
    <name evidence="1" type="primary">g9844</name>
    <name evidence="1" type="ORF">NpPPO83_00009844</name>
</gene>
<keyword evidence="2" id="KW-1185">Reference proteome</keyword>
<evidence type="ECO:0000313" key="1">
    <source>
        <dbReference type="EMBL" id="GME47346.1"/>
    </source>
</evidence>